<protein>
    <submittedName>
        <fullName evidence="1">Uncharacterized protein</fullName>
    </submittedName>
</protein>
<evidence type="ECO:0000313" key="1">
    <source>
        <dbReference type="EMBL" id="MFD1264242.1"/>
    </source>
</evidence>
<keyword evidence="2" id="KW-1185">Reference proteome</keyword>
<accession>A0ABW3WE10</accession>
<dbReference type="Proteomes" id="UP001597158">
    <property type="component" value="Unassembled WGS sequence"/>
</dbReference>
<dbReference type="RefSeq" id="WP_386041026.1">
    <property type="nucleotide sequence ID" value="NZ_JBHTMC010000024.1"/>
</dbReference>
<reference evidence="2" key="1">
    <citation type="journal article" date="2019" name="Int. J. Syst. Evol. Microbiol.">
        <title>The Global Catalogue of Microorganisms (GCM) 10K type strain sequencing project: providing services to taxonomists for standard genome sequencing and annotation.</title>
        <authorList>
            <consortium name="The Broad Institute Genomics Platform"/>
            <consortium name="The Broad Institute Genome Sequencing Center for Infectious Disease"/>
            <person name="Wu L."/>
            <person name="Ma J."/>
        </authorList>
    </citation>
    <scope>NUCLEOTIDE SEQUENCE [LARGE SCALE GENOMIC DNA]</scope>
    <source>
        <strain evidence="2">CCUG 48884</strain>
    </source>
</reference>
<evidence type="ECO:0000313" key="2">
    <source>
        <dbReference type="Proteomes" id="UP001597158"/>
    </source>
</evidence>
<sequence>MMEFDAEERQTPCPLGLIAATVALMTRYADPAPGQTASGPCDVHPLLAKKIAANLLFLQHHPELPSHFAQVMAQARAQWCGMVEHNAGSAPLPAAHAHPSMRH</sequence>
<proteinExistence type="predicted"/>
<organism evidence="1 2">
    <name type="scientific">Thauera mechernichensis</name>
    <dbReference type="NCBI Taxonomy" id="82788"/>
    <lineage>
        <taxon>Bacteria</taxon>
        <taxon>Pseudomonadati</taxon>
        <taxon>Pseudomonadota</taxon>
        <taxon>Betaproteobacteria</taxon>
        <taxon>Rhodocyclales</taxon>
        <taxon>Zoogloeaceae</taxon>
        <taxon>Thauera</taxon>
    </lineage>
</organism>
<comment type="caution">
    <text evidence="1">The sequence shown here is derived from an EMBL/GenBank/DDBJ whole genome shotgun (WGS) entry which is preliminary data.</text>
</comment>
<dbReference type="EMBL" id="JBHTMC010000024">
    <property type="protein sequence ID" value="MFD1264242.1"/>
    <property type="molecule type" value="Genomic_DNA"/>
</dbReference>
<name>A0ABW3WE10_9RHOO</name>
<gene>
    <name evidence="1" type="ORF">ACFQ4M_11655</name>
</gene>